<dbReference type="GO" id="GO:0003677">
    <property type="term" value="F:DNA binding"/>
    <property type="evidence" value="ECO:0007669"/>
    <property type="project" value="UniProtKB-KW"/>
</dbReference>
<dbReference type="InterPro" id="IPR016032">
    <property type="entry name" value="Sig_transdc_resp-reg_C-effctor"/>
</dbReference>
<keyword evidence="6" id="KW-1185">Reference proteome</keyword>
<dbReference type="PANTHER" id="PTHR43214">
    <property type="entry name" value="TWO-COMPONENT RESPONSE REGULATOR"/>
    <property type="match status" value="1"/>
</dbReference>
<keyword evidence="3" id="KW-0804">Transcription</keyword>
<protein>
    <submittedName>
        <fullName evidence="5">Regulatory protein, luxR family</fullName>
    </submittedName>
</protein>
<dbReference type="EMBL" id="FONN01000008">
    <property type="protein sequence ID" value="SFE84713.1"/>
    <property type="molecule type" value="Genomic_DNA"/>
</dbReference>
<evidence type="ECO:0000313" key="5">
    <source>
        <dbReference type="EMBL" id="SFE84713.1"/>
    </source>
</evidence>
<evidence type="ECO:0000259" key="4">
    <source>
        <dbReference type="PROSITE" id="PS50043"/>
    </source>
</evidence>
<proteinExistence type="predicted"/>
<reference evidence="6" key="1">
    <citation type="submission" date="2016-10" db="EMBL/GenBank/DDBJ databases">
        <authorList>
            <person name="Varghese N."/>
            <person name="Submissions S."/>
        </authorList>
    </citation>
    <scope>NUCLEOTIDE SEQUENCE [LARGE SCALE GENOMIC DNA]</scope>
    <source>
        <strain evidence="6">CGMCC 1.10223</strain>
    </source>
</reference>
<organism evidence="5 6">
    <name type="scientific">Paenibacillus algorifonticola</name>
    <dbReference type="NCBI Taxonomy" id="684063"/>
    <lineage>
        <taxon>Bacteria</taxon>
        <taxon>Bacillati</taxon>
        <taxon>Bacillota</taxon>
        <taxon>Bacilli</taxon>
        <taxon>Bacillales</taxon>
        <taxon>Paenibacillaceae</taxon>
        <taxon>Paenibacillus</taxon>
    </lineage>
</organism>
<accession>A0A1I2DWV7</accession>
<dbReference type="Pfam" id="PF00196">
    <property type="entry name" value="GerE"/>
    <property type="match status" value="1"/>
</dbReference>
<evidence type="ECO:0000313" key="6">
    <source>
        <dbReference type="Proteomes" id="UP000183410"/>
    </source>
</evidence>
<keyword evidence="1" id="KW-0805">Transcription regulation</keyword>
<evidence type="ECO:0000256" key="3">
    <source>
        <dbReference type="ARBA" id="ARBA00023163"/>
    </source>
</evidence>
<sequence>MELNATEKKILLLICKEKPNKEIASILYISKRMVDYHVTSILGKFNVATRVGAAVFALQNQIITSEEMNENV</sequence>
<dbReference type="CDD" id="cd06170">
    <property type="entry name" value="LuxR_C_like"/>
    <property type="match status" value="1"/>
</dbReference>
<evidence type="ECO:0000256" key="1">
    <source>
        <dbReference type="ARBA" id="ARBA00023015"/>
    </source>
</evidence>
<dbReference type="AlphaFoldDB" id="A0A1I2DWV7"/>
<dbReference type="PROSITE" id="PS50043">
    <property type="entry name" value="HTH_LUXR_2"/>
    <property type="match status" value="1"/>
</dbReference>
<dbReference type="GO" id="GO:0006355">
    <property type="term" value="P:regulation of DNA-templated transcription"/>
    <property type="evidence" value="ECO:0007669"/>
    <property type="project" value="InterPro"/>
</dbReference>
<evidence type="ECO:0000256" key="2">
    <source>
        <dbReference type="ARBA" id="ARBA00023125"/>
    </source>
</evidence>
<dbReference type="Proteomes" id="UP000183410">
    <property type="component" value="Unassembled WGS sequence"/>
</dbReference>
<gene>
    <name evidence="5" type="ORF">SAMN04487969_1082</name>
</gene>
<dbReference type="Gene3D" id="1.10.10.10">
    <property type="entry name" value="Winged helix-like DNA-binding domain superfamily/Winged helix DNA-binding domain"/>
    <property type="match status" value="1"/>
</dbReference>
<dbReference type="SUPFAM" id="SSF46894">
    <property type="entry name" value="C-terminal effector domain of the bipartite response regulators"/>
    <property type="match status" value="1"/>
</dbReference>
<dbReference type="InterPro" id="IPR036388">
    <property type="entry name" value="WH-like_DNA-bd_sf"/>
</dbReference>
<dbReference type="RefSeq" id="WP_046228807.1">
    <property type="nucleotide sequence ID" value="NZ_FONN01000008.1"/>
</dbReference>
<name>A0A1I2DWV7_9BACL</name>
<dbReference type="SMART" id="SM00421">
    <property type="entry name" value="HTH_LUXR"/>
    <property type="match status" value="1"/>
</dbReference>
<dbReference type="PANTHER" id="PTHR43214:SF1">
    <property type="entry name" value="TRANSCRIPTIONAL REGULATORY PROTEIN COMA"/>
    <property type="match status" value="1"/>
</dbReference>
<feature type="domain" description="HTH luxR-type" evidence="4">
    <location>
        <begin position="1"/>
        <end position="61"/>
    </location>
</feature>
<dbReference type="InterPro" id="IPR000792">
    <property type="entry name" value="Tscrpt_reg_LuxR_C"/>
</dbReference>
<keyword evidence="2" id="KW-0238">DNA-binding</keyword>
<dbReference type="OrthoDB" id="188043at2"/>
<dbReference type="InterPro" id="IPR039420">
    <property type="entry name" value="WalR-like"/>
</dbReference>